<keyword evidence="3" id="KW-1185">Reference proteome</keyword>
<dbReference type="EMBL" id="JAMOIM010000012">
    <property type="protein sequence ID" value="MCW6509910.1"/>
    <property type="molecule type" value="Genomic_DNA"/>
</dbReference>
<sequence>MVDDLSLILKTYTRTFLTQSVGIIGLIWCLAQNQAAFACVLAVLVLTDQGLFLRARFASETRGFPLRTFLNIWCLAVSAMDVLILFAAIFRSAGLHQVADGKPVADALSCLAYAIAAFAHADVGVAASSGAGRLAAAVEALLGDAVLMGGITGIALHVWRIADAVSPH</sequence>
<proteinExistence type="predicted"/>
<feature type="transmembrane region" description="Helical" evidence="1">
    <location>
        <begin position="20"/>
        <end position="47"/>
    </location>
</feature>
<dbReference type="AlphaFoldDB" id="A0AA41Z3Z4"/>
<keyword evidence="1" id="KW-0472">Membrane</keyword>
<name>A0AA41Z3Z4_9HYPH</name>
<reference evidence="2" key="1">
    <citation type="submission" date="2022-05" db="EMBL/GenBank/DDBJ databases">
        <authorList>
            <person name="Pankratov T."/>
        </authorList>
    </citation>
    <scope>NUCLEOTIDE SEQUENCE</scope>
    <source>
        <strain evidence="2">BP6-180914</strain>
    </source>
</reference>
<keyword evidence="1" id="KW-0812">Transmembrane</keyword>
<evidence type="ECO:0000313" key="3">
    <source>
        <dbReference type="Proteomes" id="UP001165667"/>
    </source>
</evidence>
<dbReference type="Proteomes" id="UP001165667">
    <property type="component" value="Unassembled WGS sequence"/>
</dbReference>
<gene>
    <name evidence="2" type="ORF">M8523_17975</name>
</gene>
<feature type="transmembrane region" description="Helical" evidence="1">
    <location>
        <begin position="68"/>
        <end position="90"/>
    </location>
</feature>
<keyword evidence="1" id="KW-1133">Transmembrane helix</keyword>
<evidence type="ECO:0000313" key="2">
    <source>
        <dbReference type="EMBL" id="MCW6509910.1"/>
    </source>
</evidence>
<protein>
    <submittedName>
        <fullName evidence="2">Uncharacterized protein</fullName>
    </submittedName>
</protein>
<accession>A0AA41Z3Z4</accession>
<organism evidence="2 3">
    <name type="scientific">Lichenifustis flavocetrariae</name>
    <dbReference type="NCBI Taxonomy" id="2949735"/>
    <lineage>
        <taxon>Bacteria</taxon>
        <taxon>Pseudomonadati</taxon>
        <taxon>Pseudomonadota</taxon>
        <taxon>Alphaproteobacteria</taxon>
        <taxon>Hyphomicrobiales</taxon>
        <taxon>Lichenihabitantaceae</taxon>
        <taxon>Lichenifustis</taxon>
    </lineage>
</organism>
<evidence type="ECO:0000256" key="1">
    <source>
        <dbReference type="SAM" id="Phobius"/>
    </source>
</evidence>
<dbReference type="RefSeq" id="WP_282586282.1">
    <property type="nucleotide sequence ID" value="NZ_JAMOIM010000012.1"/>
</dbReference>
<comment type="caution">
    <text evidence="2">The sequence shown here is derived from an EMBL/GenBank/DDBJ whole genome shotgun (WGS) entry which is preliminary data.</text>
</comment>